<dbReference type="Proteomes" id="UP000571084">
    <property type="component" value="Unassembled WGS sequence"/>
</dbReference>
<dbReference type="AlphaFoldDB" id="A0A840RRY1"/>
<dbReference type="GO" id="GO:0042925">
    <property type="term" value="F:benzoate transmembrane transporter activity"/>
    <property type="evidence" value="ECO:0007669"/>
    <property type="project" value="InterPro"/>
</dbReference>
<sequence>MAMQDYPWSTLVAGFITVLVGVTSSAVIIFQAAATAGATPAEISSWMLVPGLGMGVTCIGLSLRYKTPVLTARSTLGAASSYGAVPIARRQK</sequence>
<name>A0A840RRY1_9BURK</name>
<evidence type="ECO:0000313" key="2">
    <source>
        <dbReference type="EMBL" id="MBB5199361.1"/>
    </source>
</evidence>
<feature type="transmembrane region" description="Helical" evidence="1">
    <location>
        <begin position="12"/>
        <end position="33"/>
    </location>
</feature>
<reference evidence="2 3" key="1">
    <citation type="submission" date="2020-08" db="EMBL/GenBank/DDBJ databases">
        <title>Genomic Encyclopedia of Type Strains, Phase IV (KMG-IV): sequencing the most valuable type-strain genomes for metagenomic binning, comparative biology and taxonomic classification.</title>
        <authorList>
            <person name="Goeker M."/>
        </authorList>
    </citation>
    <scope>NUCLEOTIDE SEQUENCE [LARGE SCALE GENOMIC DNA]</scope>
    <source>
        <strain evidence="2 3">DSM 23240</strain>
    </source>
</reference>
<dbReference type="InterPro" id="IPR004711">
    <property type="entry name" value="Benzoate_Transporter"/>
</dbReference>
<dbReference type="PANTHER" id="PTHR30199:SF0">
    <property type="entry name" value="INNER MEMBRANE PROTEIN YDCO"/>
    <property type="match status" value="1"/>
</dbReference>
<dbReference type="PANTHER" id="PTHR30199">
    <property type="entry name" value="MFS FAMILY TRANSPORTER, PREDICTED SUBSTRATE BENZOATE"/>
    <property type="match status" value="1"/>
</dbReference>
<dbReference type="Pfam" id="PF03594">
    <property type="entry name" value="BenE"/>
    <property type="match status" value="1"/>
</dbReference>
<keyword evidence="1" id="KW-1133">Transmembrane helix</keyword>
<evidence type="ECO:0000313" key="3">
    <source>
        <dbReference type="Proteomes" id="UP000571084"/>
    </source>
</evidence>
<dbReference type="GO" id="GO:0005886">
    <property type="term" value="C:plasma membrane"/>
    <property type="evidence" value="ECO:0007669"/>
    <property type="project" value="TreeGrafter"/>
</dbReference>
<dbReference type="RefSeq" id="WP_311734822.1">
    <property type="nucleotide sequence ID" value="NZ_JAAOZT010000006.1"/>
</dbReference>
<organism evidence="2 3">
    <name type="scientific">Glaciimonas immobilis</name>
    <dbReference type="NCBI Taxonomy" id="728004"/>
    <lineage>
        <taxon>Bacteria</taxon>
        <taxon>Pseudomonadati</taxon>
        <taxon>Pseudomonadota</taxon>
        <taxon>Betaproteobacteria</taxon>
        <taxon>Burkholderiales</taxon>
        <taxon>Oxalobacteraceae</taxon>
        <taxon>Glaciimonas</taxon>
    </lineage>
</organism>
<feature type="transmembrane region" description="Helical" evidence="1">
    <location>
        <begin position="45"/>
        <end position="63"/>
    </location>
</feature>
<accession>A0A840RRY1</accession>
<protein>
    <submittedName>
        <fullName evidence="2">Putative benzoate:H+ symporter BenE</fullName>
    </submittedName>
</protein>
<comment type="caution">
    <text evidence="2">The sequence shown here is derived from an EMBL/GenBank/DDBJ whole genome shotgun (WGS) entry which is preliminary data.</text>
</comment>
<keyword evidence="1" id="KW-0812">Transmembrane</keyword>
<keyword evidence="3" id="KW-1185">Reference proteome</keyword>
<dbReference type="EMBL" id="JACHHQ010000002">
    <property type="protein sequence ID" value="MBB5199361.1"/>
    <property type="molecule type" value="Genomic_DNA"/>
</dbReference>
<evidence type="ECO:0000256" key="1">
    <source>
        <dbReference type="SAM" id="Phobius"/>
    </source>
</evidence>
<gene>
    <name evidence="2" type="ORF">HNR39_001188</name>
</gene>
<proteinExistence type="predicted"/>
<keyword evidence="1" id="KW-0472">Membrane</keyword>